<organism evidence="2 3">
    <name type="scientific">Enterococcus faecium</name>
    <name type="common">Streptococcus faecium</name>
    <dbReference type="NCBI Taxonomy" id="1352"/>
    <lineage>
        <taxon>Bacteria</taxon>
        <taxon>Bacillati</taxon>
        <taxon>Bacillota</taxon>
        <taxon>Bacilli</taxon>
        <taxon>Lactobacillales</taxon>
        <taxon>Enterococcaceae</taxon>
        <taxon>Enterococcus</taxon>
    </lineage>
</organism>
<feature type="non-terminal residue" evidence="2">
    <location>
        <position position="1"/>
    </location>
</feature>
<feature type="domain" description="DNA ligase D polymerase" evidence="1">
    <location>
        <begin position="7"/>
        <end position="106"/>
    </location>
</feature>
<comment type="caution">
    <text evidence="2">The sequence shown here is derived from an EMBL/GenBank/DDBJ whole genome shotgun (WGS) entry which is preliminary data.</text>
</comment>
<evidence type="ECO:0000313" key="3">
    <source>
        <dbReference type="Proteomes" id="UP001139644"/>
    </source>
</evidence>
<sequence length="127" mass="14957">TYNPIKQEVITQKKHSVRDNDIEKIRFVFIDIDPKRKEGSATDSEKKKAENVMEQVEHYLKEKRIESFVKVDSGNGYHIFLPINEQPNNHETILTIQNFLQLLHRRFGVEDEVDIDTSVYNPSRLCK</sequence>
<feature type="non-terminal residue" evidence="2">
    <location>
        <position position="127"/>
    </location>
</feature>
<proteinExistence type="predicted"/>
<dbReference type="EMBL" id="JAIFOC010000441">
    <property type="protein sequence ID" value="MBX4224099.1"/>
    <property type="molecule type" value="Genomic_DNA"/>
</dbReference>
<protein>
    <recommendedName>
        <fullName evidence="1">DNA ligase D polymerase domain-containing protein</fullName>
    </recommendedName>
</protein>
<evidence type="ECO:0000259" key="1">
    <source>
        <dbReference type="Pfam" id="PF21686"/>
    </source>
</evidence>
<name>A0A9X1GF81_ENTFC</name>
<dbReference type="Pfam" id="PF21686">
    <property type="entry name" value="LigD_Prim-Pol"/>
    <property type="match status" value="1"/>
</dbReference>
<dbReference type="Proteomes" id="UP001139644">
    <property type="component" value="Unassembled WGS sequence"/>
</dbReference>
<accession>A0A9X1GF81</accession>
<dbReference type="InterPro" id="IPR014145">
    <property type="entry name" value="LigD_pol_dom"/>
</dbReference>
<evidence type="ECO:0000313" key="2">
    <source>
        <dbReference type="EMBL" id="MBX4224099.1"/>
    </source>
</evidence>
<dbReference type="AlphaFoldDB" id="A0A9X1GF81"/>
<gene>
    <name evidence="2" type="ORF">KYX88_15415</name>
</gene>
<dbReference type="Gene3D" id="3.90.920.10">
    <property type="entry name" value="DNA primase, PRIM domain"/>
    <property type="match status" value="1"/>
</dbReference>
<reference evidence="2" key="1">
    <citation type="journal article" date="2022" name="J. Anim. Sci.">
        <title>Whole genome sequence analyses-based assessment of virulence potential and antimicrobial susceptibilities and resistance of Enterococcus faecium strains isolated from commercial swine and cattle probiotic products.</title>
        <authorList>
            <person name="Shridhar P.B."/>
            <person name="Amachawadi R.G."/>
            <person name="Tokach M."/>
            <person name="Patel I."/>
            <person name="Gangiredla J."/>
            <person name="Mammel M."/>
            <person name="Nagaraja T.G."/>
        </authorList>
    </citation>
    <scope>NUCLEOTIDE SEQUENCE</scope>
    <source>
        <strain evidence="2">EF215</strain>
    </source>
</reference>